<dbReference type="Proteomes" id="UP000284706">
    <property type="component" value="Unassembled WGS sequence"/>
</dbReference>
<dbReference type="AlphaFoldDB" id="A0A409YEC3"/>
<comment type="caution">
    <text evidence="1">The sequence shown here is derived from an EMBL/GenBank/DDBJ whole genome shotgun (WGS) entry which is preliminary data.</text>
</comment>
<proteinExistence type="predicted"/>
<dbReference type="EMBL" id="NHYE01000947">
    <property type="protein sequence ID" value="PPR01348.1"/>
    <property type="molecule type" value="Genomic_DNA"/>
</dbReference>
<sequence length="727" mass="81839">MTQIQSLLHGGSSKRMYPTAFSSLPLAICPDPNQSPNDIVSGSEGVKDATIQYFVNLYHRTPRPPQHKPWMECSSVQQVAERVDSEPFEWPRTLHLADLRRLLSKGNSRPTPGPDGWEKWFLRPLSDDALKPVLNLANYIISQSRFPDCVKPTNISTIHKKGPNTFLSNYRGIACSNFILNLPFAWLNHLLSPYLARLRIIPDSQVATQPGVQGRDIISYVSQLECWAKRENVPLYMLQRDQKKGFDMLEPQGFYDAVQAYHLPSAIIDLDRSSQTEVPYRIKTAYGFTDTFIVNGVTKQGGSHSPIKCTLTTSMSNRWLDDELTKLPQPLIISSHQSRTNIPHIPADSLVLRPSMIEAMDDTLLPATSLSTLYFLARRADRNLWETEWKKSALYIYNDPIYTRQGAPETSNMPSISYADPQADCTYNNKVPVVTDHTTFLRVPINRPDLQFAHLRDIVMNFHFPVLKRRLPLTALRRIISQQVISKIRPHISLQPIAHGDATSLDHLLSAKVHEYLGFPFRFNPQLLTQPLRFRGFDFPSISRINSSLAVSGLQRDLNHHLTPFRHMSAITLADWTCQFNGCINPLSPIARPNIKTINSEKVPSAWALAAKVIKQLSLSLAETDLSYIADGSVGTRHITRIGNHLRPESPSIPSRSITNFEKAGWKTHNQLGQLIPSDLPAILPISLRPRLAHAVILAAGSPYPPPTLISSRSLYPSFPRNKMSHG</sequence>
<dbReference type="InParanoid" id="A0A409YEC3"/>
<dbReference type="OrthoDB" id="445826at2759"/>
<evidence type="ECO:0000313" key="2">
    <source>
        <dbReference type="Proteomes" id="UP000284706"/>
    </source>
</evidence>
<evidence type="ECO:0000313" key="1">
    <source>
        <dbReference type="EMBL" id="PPR01348.1"/>
    </source>
</evidence>
<reference evidence="1 2" key="1">
    <citation type="journal article" date="2018" name="Evol. Lett.">
        <title>Horizontal gene cluster transfer increased hallucinogenic mushroom diversity.</title>
        <authorList>
            <person name="Reynolds H.T."/>
            <person name="Vijayakumar V."/>
            <person name="Gluck-Thaler E."/>
            <person name="Korotkin H.B."/>
            <person name="Matheny P.B."/>
            <person name="Slot J.C."/>
        </authorList>
    </citation>
    <scope>NUCLEOTIDE SEQUENCE [LARGE SCALE GENOMIC DNA]</scope>
    <source>
        <strain evidence="1 2">SRW20</strain>
    </source>
</reference>
<gene>
    <name evidence="1" type="ORF">CVT26_015406</name>
</gene>
<name>A0A409YEC3_9AGAR</name>
<protein>
    <submittedName>
        <fullName evidence="1">Uncharacterized protein</fullName>
    </submittedName>
</protein>
<accession>A0A409YEC3</accession>
<dbReference type="PANTHER" id="PTHR19446">
    <property type="entry name" value="REVERSE TRANSCRIPTASES"/>
    <property type="match status" value="1"/>
</dbReference>
<keyword evidence="2" id="KW-1185">Reference proteome</keyword>
<organism evidence="1 2">
    <name type="scientific">Gymnopilus dilepis</name>
    <dbReference type="NCBI Taxonomy" id="231916"/>
    <lineage>
        <taxon>Eukaryota</taxon>
        <taxon>Fungi</taxon>
        <taxon>Dikarya</taxon>
        <taxon>Basidiomycota</taxon>
        <taxon>Agaricomycotina</taxon>
        <taxon>Agaricomycetes</taxon>
        <taxon>Agaricomycetidae</taxon>
        <taxon>Agaricales</taxon>
        <taxon>Agaricineae</taxon>
        <taxon>Hymenogastraceae</taxon>
        <taxon>Gymnopilus</taxon>
    </lineage>
</organism>